<sequence length="251" mass="28095">MKETDAFGRWSPQALLLNPGKLHKAPAFYFAPESLAERSNLWKMTALGYEPFWRRFSSTLLTGNRWNVKDECRHMIQLLQPSENEILVDAGCSTGLYARVILEEKPDASVILLDYSQHMLMQAVKLMPEGNNASFLACDAASVPIYSDAVDGIVMGGTLNELTRPDAVLTELSRLLKHGGRAVVMFLATESKTNSVLLRLLSKGGIWVPAVDFACRLFDKAGFEIREKREAGLMRIVRLELKQDFTQSDLN</sequence>
<accession>A0A8J7S792</accession>
<dbReference type="GO" id="GO:0032259">
    <property type="term" value="P:methylation"/>
    <property type="evidence" value="ECO:0007669"/>
    <property type="project" value="UniProtKB-KW"/>
</dbReference>
<keyword evidence="2" id="KW-0808">Transferase</keyword>
<reference evidence="2" key="1">
    <citation type="submission" date="2021-02" db="EMBL/GenBank/DDBJ databases">
        <title>Natronogracilivirga saccharolytica gen. nov. sp. nov. a new anaerobic, haloalkiliphilic carbohydrate-fermenting bacterium from soda lake and proposing of Cyclonatronumiaceae fam. nov. in the phylum Balneolaeota.</title>
        <authorList>
            <person name="Zhilina T.N."/>
            <person name="Sorokin D.Y."/>
            <person name="Zavarzina D.G."/>
            <person name="Toshchakov S.V."/>
            <person name="Kublanov I.V."/>
        </authorList>
    </citation>
    <scope>NUCLEOTIDE SEQUENCE</scope>
    <source>
        <strain evidence="2">Z-1702</strain>
    </source>
</reference>
<dbReference type="PANTHER" id="PTHR43591">
    <property type="entry name" value="METHYLTRANSFERASE"/>
    <property type="match status" value="1"/>
</dbReference>
<evidence type="ECO:0000259" key="1">
    <source>
        <dbReference type="Pfam" id="PF13649"/>
    </source>
</evidence>
<dbReference type="Pfam" id="PF13649">
    <property type="entry name" value="Methyltransf_25"/>
    <property type="match status" value="1"/>
</dbReference>
<dbReference type="InterPro" id="IPR041698">
    <property type="entry name" value="Methyltransf_25"/>
</dbReference>
<protein>
    <submittedName>
        <fullName evidence="2">Methyltransferase domain-containing protein</fullName>
    </submittedName>
</protein>
<proteinExistence type="predicted"/>
<dbReference type="AlphaFoldDB" id="A0A8J7S792"/>
<dbReference type="GO" id="GO:0008168">
    <property type="term" value="F:methyltransferase activity"/>
    <property type="evidence" value="ECO:0007669"/>
    <property type="project" value="UniProtKB-KW"/>
</dbReference>
<dbReference type="PANTHER" id="PTHR43591:SF24">
    <property type="entry name" value="2-METHOXY-6-POLYPRENYL-1,4-BENZOQUINOL METHYLASE, MITOCHONDRIAL"/>
    <property type="match status" value="1"/>
</dbReference>
<dbReference type="InterPro" id="IPR029063">
    <property type="entry name" value="SAM-dependent_MTases_sf"/>
</dbReference>
<dbReference type="Gene3D" id="3.40.50.150">
    <property type="entry name" value="Vaccinia Virus protein VP39"/>
    <property type="match status" value="1"/>
</dbReference>
<dbReference type="EMBL" id="JAFIDN010000002">
    <property type="protein sequence ID" value="MBP3191513.1"/>
    <property type="molecule type" value="Genomic_DNA"/>
</dbReference>
<evidence type="ECO:0000313" key="3">
    <source>
        <dbReference type="Proteomes" id="UP000673975"/>
    </source>
</evidence>
<comment type="caution">
    <text evidence="2">The sequence shown here is derived from an EMBL/GenBank/DDBJ whole genome shotgun (WGS) entry which is preliminary data.</text>
</comment>
<dbReference type="Proteomes" id="UP000673975">
    <property type="component" value="Unassembled WGS sequence"/>
</dbReference>
<name>A0A8J7S792_9BACT</name>
<keyword evidence="2" id="KW-0489">Methyltransferase</keyword>
<feature type="domain" description="Methyltransferase" evidence="1">
    <location>
        <begin position="88"/>
        <end position="180"/>
    </location>
</feature>
<dbReference type="SUPFAM" id="SSF53335">
    <property type="entry name" value="S-adenosyl-L-methionine-dependent methyltransferases"/>
    <property type="match status" value="1"/>
</dbReference>
<organism evidence="2 3">
    <name type="scientific">Natronogracilivirga saccharolytica</name>
    <dbReference type="NCBI Taxonomy" id="2812953"/>
    <lineage>
        <taxon>Bacteria</taxon>
        <taxon>Pseudomonadati</taxon>
        <taxon>Balneolota</taxon>
        <taxon>Balneolia</taxon>
        <taxon>Balneolales</taxon>
        <taxon>Cyclonatronaceae</taxon>
        <taxon>Natronogracilivirga</taxon>
    </lineage>
</organism>
<dbReference type="CDD" id="cd02440">
    <property type="entry name" value="AdoMet_MTases"/>
    <property type="match status" value="1"/>
</dbReference>
<evidence type="ECO:0000313" key="2">
    <source>
        <dbReference type="EMBL" id="MBP3191513.1"/>
    </source>
</evidence>
<dbReference type="RefSeq" id="WP_210510114.1">
    <property type="nucleotide sequence ID" value="NZ_JAFIDN010000002.1"/>
</dbReference>
<keyword evidence="3" id="KW-1185">Reference proteome</keyword>
<gene>
    <name evidence="2" type="ORF">NATSA_02435</name>
</gene>